<reference evidence="1 2" key="1">
    <citation type="submission" date="2021-06" db="EMBL/GenBank/DDBJ databases">
        <authorList>
            <person name="Kallberg Y."/>
            <person name="Tangrot J."/>
            <person name="Rosling A."/>
        </authorList>
    </citation>
    <scope>NUCLEOTIDE SEQUENCE [LARGE SCALE GENOMIC DNA]</scope>
    <source>
        <strain evidence="1 2">120-4 pot B 10/14</strain>
    </source>
</reference>
<feature type="non-terminal residue" evidence="1">
    <location>
        <position position="117"/>
    </location>
</feature>
<proteinExistence type="predicted"/>
<dbReference type="EMBL" id="CAJVQB010095512">
    <property type="protein sequence ID" value="CAG8849279.1"/>
    <property type="molecule type" value="Genomic_DNA"/>
</dbReference>
<name>A0ABN7X6T5_GIGMA</name>
<accession>A0ABN7X6T5</accession>
<feature type="non-terminal residue" evidence="1">
    <location>
        <position position="1"/>
    </location>
</feature>
<organism evidence="1 2">
    <name type="scientific">Gigaspora margarita</name>
    <dbReference type="NCBI Taxonomy" id="4874"/>
    <lineage>
        <taxon>Eukaryota</taxon>
        <taxon>Fungi</taxon>
        <taxon>Fungi incertae sedis</taxon>
        <taxon>Mucoromycota</taxon>
        <taxon>Glomeromycotina</taxon>
        <taxon>Glomeromycetes</taxon>
        <taxon>Diversisporales</taxon>
        <taxon>Gigasporaceae</taxon>
        <taxon>Gigaspora</taxon>
    </lineage>
</organism>
<keyword evidence="2" id="KW-1185">Reference proteome</keyword>
<sequence length="117" mass="13232">HSKTISDYDLSELLAKLMNSEFLALLLEELSYNINASDLAKINSLNEEQRALQEHTIDAEITTGDHHGKCVFIPRIPLFISEEARLPFILKYKQFPVRPAFALTINKAQGQTLSYIG</sequence>
<evidence type="ECO:0000313" key="2">
    <source>
        <dbReference type="Proteomes" id="UP000789901"/>
    </source>
</evidence>
<dbReference type="Proteomes" id="UP000789901">
    <property type="component" value="Unassembled WGS sequence"/>
</dbReference>
<gene>
    <name evidence="1" type="ORF">GMARGA_LOCUS39628</name>
</gene>
<evidence type="ECO:0000313" key="1">
    <source>
        <dbReference type="EMBL" id="CAG8849279.1"/>
    </source>
</evidence>
<protein>
    <submittedName>
        <fullName evidence="1">25724_t:CDS:1</fullName>
    </submittedName>
</protein>
<comment type="caution">
    <text evidence="1">The sequence shown here is derived from an EMBL/GenBank/DDBJ whole genome shotgun (WGS) entry which is preliminary data.</text>
</comment>